<sequence>MTFRPIRGTHDLLGVEIEKYNIVKSEISILAEIFNFKEIETPIFESTNLFLKPLGEQTDVVLKEMYTFFDRNNDSLTLRPEYTTPMIRAAISNNLLNKLPCKVFG</sequence>
<dbReference type="AlphaFoldDB" id="A0A383DMU3"/>
<name>A0A383DMU3_9ZZZZ</name>
<accession>A0A383DMU3</accession>
<dbReference type="GO" id="GO:0004821">
    <property type="term" value="F:histidine-tRNA ligase activity"/>
    <property type="evidence" value="ECO:0007669"/>
    <property type="project" value="TreeGrafter"/>
</dbReference>
<dbReference type="InterPro" id="IPR004516">
    <property type="entry name" value="HisRS/HisZ"/>
</dbReference>
<gene>
    <name evidence="1" type="ORF">METZ01_LOCUS498419</name>
</gene>
<organism evidence="1">
    <name type="scientific">marine metagenome</name>
    <dbReference type="NCBI Taxonomy" id="408172"/>
    <lineage>
        <taxon>unclassified sequences</taxon>
        <taxon>metagenomes</taxon>
        <taxon>ecological metagenomes</taxon>
    </lineage>
</organism>
<dbReference type="InterPro" id="IPR045864">
    <property type="entry name" value="aa-tRNA-synth_II/BPL/LPL"/>
</dbReference>
<dbReference type="GO" id="GO:0006427">
    <property type="term" value="P:histidyl-tRNA aminoacylation"/>
    <property type="evidence" value="ECO:0007669"/>
    <property type="project" value="TreeGrafter"/>
</dbReference>
<dbReference type="Gene3D" id="3.30.930.10">
    <property type="entry name" value="Bira Bifunctional Protein, Domain 2"/>
    <property type="match status" value="1"/>
</dbReference>
<dbReference type="PANTHER" id="PTHR43707">
    <property type="entry name" value="HISTIDYL-TRNA SYNTHETASE"/>
    <property type="match status" value="1"/>
</dbReference>
<dbReference type="GO" id="GO:0005737">
    <property type="term" value="C:cytoplasm"/>
    <property type="evidence" value="ECO:0007669"/>
    <property type="project" value="InterPro"/>
</dbReference>
<dbReference type="SUPFAM" id="SSF55681">
    <property type="entry name" value="Class II aaRS and biotin synthetases"/>
    <property type="match status" value="1"/>
</dbReference>
<reference evidence="1" key="1">
    <citation type="submission" date="2018-05" db="EMBL/GenBank/DDBJ databases">
        <authorList>
            <person name="Lanie J.A."/>
            <person name="Ng W.-L."/>
            <person name="Kazmierczak K.M."/>
            <person name="Andrzejewski T.M."/>
            <person name="Davidsen T.M."/>
            <person name="Wayne K.J."/>
            <person name="Tettelin H."/>
            <person name="Glass J.I."/>
            <person name="Rusch D."/>
            <person name="Podicherti R."/>
            <person name="Tsui H.-C.T."/>
            <person name="Winkler M.E."/>
        </authorList>
    </citation>
    <scope>NUCLEOTIDE SEQUENCE</scope>
</reference>
<feature type="non-terminal residue" evidence="1">
    <location>
        <position position="105"/>
    </location>
</feature>
<proteinExistence type="predicted"/>
<evidence type="ECO:0000313" key="1">
    <source>
        <dbReference type="EMBL" id="SVE45565.1"/>
    </source>
</evidence>
<dbReference type="EMBL" id="UINC01218513">
    <property type="protein sequence ID" value="SVE45565.1"/>
    <property type="molecule type" value="Genomic_DNA"/>
</dbReference>
<dbReference type="PANTHER" id="PTHR43707:SF1">
    <property type="entry name" value="HISTIDINE--TRNA LIGASE, MITOCHONDRIAL-RELATED"/>
    <property type="match status" value="1"/>
</dbReference>
<protein>
    <submittedName>
        <fullName evidence="1">Uncharacterized protein</fullName>
    </submittedName>
</protein>